<name>A0ABU7WIS6_9GAMM</name>
<keyword evidence="1" id="KW-0812">Transmembrane</keyword>
<comment type="caution">
    <text evidence="2">The sequence shown here is derived from an EMBL/GenBank/DDBJ whole genome shotgun (WGS) entry which is preliminary data.</text>
</comment>
<organism evidence="2 3">
    <name type="scientific">Luteimonas flava</name>
    <dbReference type="NCBI Taxonomy" id="3115822"/>
    <lineage>
        <taxon>Bacteria</taxon>
        <taxon>Pseudomonadati</taxon>
        <taxon>Pseudomonadota</taxon>
        <taxon>Gammaproteobacteria</taxon>
        <taxon>Lysobacterales</taxon>
        <taxon>Lysobacteraceae</taxon>
        <taxon>Luteimonas</taxon>
    </lineage>
</organism>
<keyword evidence="1" id="KW-1133">Transmembrane helix</keyword>
<proteinExistence type="predicted"/>
<feature type="transmembrane region" description="Helical" evidence="1">
    <location>
        <begin position="44"/>
        <end position="63"/>
    </location>
</feature>
<feature type="transmembrane region" description="Helical" evidence="1">
    <location>
        <begin position="83"/>
        <end position="107"/>
    </location>
</feature>
<accession>A0ABU7WIS6</accession>
<evidence type="ECO:0000313" key="2">
    <source>
        <dbReference type="EMBL" id="MEF3083438.1"/>
    </source>
</evidence>
<keyword evidence="1" id="KW-0472">Membrane</keyword>
<dbReference type="Proteomes" id="UP001358324">
    <property type="component" value="Unassembled WGS sequence"/>
</dbReference>
<evidence type="ECO:0000313" key="3">
    <source>
        <dbReference type="Proteomes" id="UP001358324"/>
    </source>
</evidence>
<keyword evidence="3" id="KW-1185">Reference proteome</keyword>
<evidence type="ECO:0000256" key="1">
    <source>
        <dbReference type="SAM" id="Phobius"/>
    </source>
</evidence>
<reference evidence="2 3" key="1">
    <citation type="submission" date="2024-01" db="EMBL/GenBank/DDBJ databases">
        <title>Novel species of the genus Luteimonas isolated from rivers.</title>
        <authorList>
            <person name="Lu H."/>
        </authorList>
    </citation>
    <scope>NUCLEOTIDE SEQUENCE [LARGE SCALE GENOMIC DNA]</scope>
    <source>
        <strain evidence="2 3">SMYT11W</strain>
    </source>
</reference>
<sequence>MDLRELLMMLVSQLPGRLPILIALAVGLVLVAQRGTLSPASRRAGLLGFTLLLLSNLLGMFGWPLLQMYVVNAAMSAAQAQMTFALLTVPLALLDAAGLVLLAIAIVRGAR</sequence>
<protein>
    <submittedName>
        <fullName evidence="2">Uncharacterized protein</fullName>
    </submittedName>
</protein>
<feature type="transmembrane region" description="Helical" evidence="1">
    <location>
        <begin position="6"/>
        <end position="32"/>
    </location>
</feature>
<gene>
    <name evidence="2" type="ORF">V3391_14585</name>
</gene>
<dbReference type="EMBL" id="JAZHBM010000003">
    <property type="protein sequence ID" value="MEF3083438.1"/>
    <property type="molecule type" value="Genomic_DNA"/>
</dbReference>
<dbReference type="RefSeq" id="WP_332079171.1">
    <property type="nucleotide sequence ID" value="NZ_JAZHBM010000003.1"/>
</dbReference>